<dbReference type="InterPro" id="IPR005467">
    <property type="entry name" value="His_kinase_dom"/>
</dbReference>
<gene>
    <name evidence="12" type="ORF">PM3016_6999</name>
</gene>
<dbReference type="Pfam" id="PF02518">
    <property type="entry name" value="HATPase_c"/>
    <property type="match status" value="1"/>
</dbReference>
<feature type="region of interest" description="Disordered" evidence="9">
    <location>
        <begin position="464"/>
        <end position="489"/>
    </location>
</feature>
<dbReference type="SMART" id="SM00387">
    <property type="entry name" value="HATPase_c"/>
    <property type="match status" value="1"/>
</dbReference>
<dbReference type="PANTHER" id="PTHR43547:SF2">
    <property type="entry name" value="HYBRID SIGNAL TRANSDUCTION HISTIDINE KINASE C"/>
    <property type="match status" value="1"/>
</dbReference>
<feature type="domain" description="Histidine kinase" evidence="11">
    <location>
        <begin position="250"/>
        <end position="461"/>
    </location>
</feature>
<feature type="transmembrane region" description="Helical" evidence="10">
    <location>
        <begin position="142"/>
        <end position="160"/>
    </location>
</feature>
<proteinExistence type="predicted"/>
<dbReference type="GO" id="GO:0005524">
    <property type="term" value="F:ATP binding"/>
    <property type="evidence" value="ECO:0007669"/>
    <property type="project" value="UniProtKB-KW"/>
</dbReference>
<reference evidence="12 13" key="1">
    <citation type="journal article" date="2012" name="J. Bacteriol.">
        <title>Complete Genome Sequence of Paenibacillus mucilaginosus 3016, a Bacterium Functional as Microbial Fertilizer.</title>
        <authorList>
            <person name="Ma M."/>
            <person name="Wang Z."/>
            <person name="Li L."/>
            <person name="Jiang X."/>
            <person name="Guan D."/>
            <person name="Cao F."/>
            <person name="Chen H."/>
            <person name="Wang X."/>
            <person name="Shen D."/>
            <person name="Du B."/>
            <person name="Li J."/>
        </authorList>
    </citation>
    <scope>NUCLEOTIDE SEQUENCE [LARGE SCALE GENOMIC DNA]</scope>
    <source>
        <strain evidence="12 13">3016</strain>
    </source>
</reference>
<dbReference type="InterPro" id="IPR036890">
    <property type="entry name" value="HATPase_C_sf"/>
</dbReference>
<feature type="transmembrane region" description="Helical" evidence="10">
    <location>
        <begin position="87"/>
        <end position="104"/>
    </location>
</feature>
<keyword evidence="10" id="KW-0812">Transmembrane</keyword>
<dbReference type="AlphaFoldDB" id="H6NRF5"/>
<dbReference type="EMBL" id="CP003235">
    <property type="protein sequence ID" value="AFC33590.1"/>
    <property type="molecule type" value="Genomic_DNA"/>
</dbReference>
<evidence type="ECO:0000256" key="2">
    <source>
        <dbReference type="ARBA" id="ARBA00012438"/>
    </source>
</evidence>
<dbReference type="KEGG" id="pmq:PM3016_6999"/>
<evidence type="ECO:0000256" key="7">
    <source>
        <dbReference type="ARBA" id="ARBA00022840"/>
    </source>
</evidence>
<feature type="transmembrane region" description="Helical" evidence="10">
    <location>
        <begin position="204"/>
        <end position="226"/>
    </location>
</feature>
<dbReference type="STRING" id="1116391.PM3016_6999"/>
<dbReference type="Gene3D" id="3.30.565.10">
    <property type="entry name" value="Histidine kinase-like ATPase, C-terminal domain"/>
    <property type="match status" value="1"/>
</dbReference>
<dbReference type="PRINTS" id="PR00344">
    <property type="entry name" value="BCTRLSENSOR"/>
</dbReference>
<evidence type="ECO:0000313" key="12">
    <source>
        <dbReference type="EMBL" id="AFC33590.1"/>
    </source>
</evidence>
<accession>H6NRF5</accession>
<dbReference type="SUPFAM" id="SSF55874">
    <property type="entry name" value="ATPase domain of HSP90 chaperone/DNA topoisomerase II/histidine kinase"/>
    <property type="match status" value="1"/>
</dbReference>
<dbReference type="EC" id="2.7.13.3" evidence="2"/>
<keyword evidence="3" id="KW-0597">Phosphoprotein</keyword>
<evidence type="ECO:0000259" key="11">
    <source>
        <dbReference type="PROSITE" id="PS50109"/>
    </source>
</evidence>
<dbReference type="PROSITE" id="PS50109">
    <property type="entry name" value="HIS_KIN"/>
    <property type="match status" value="1"/>
</dbReference>
<dbReference type="HOGENOM" id="CLU_047800_0_0_9"/>
<keyword evidence="13" id="KW-1185">Reference proteome</keyword>
<evidence type="ECO:0000256" key="5">
    <source>
        <dbReference type="ARBA" id="ARBA00022741"/>
    </source>
</evidence>
<evidence type="ECO:0000256" key="8">
    <source>
        <dbReference type="ARBA" id="ARBA00023012"/>
    </source>
</evidence>
<dbReference type="PANTHER" id="PTHR43547">
    <property type="entry name" value="TWO-COMPONENT HISTIDINE KINASE"/>
    <property type="match status" value="1"/>
</dbReference>
<keyword evidence="4" id="KW-0808">Transferase</keyword>
<comment type="catalytic activity">
    <reaction evidence="1">
        <text>ATP + protein L-histidine = ADP + protein N-phospho-L-histidine.</text>
        <dbReference type="EC" id="2.7.13.3"/>
    </reaction>
</comment>
<feature type="transmembrane region" description="Helical" evidence="10">
    <location>
        <begin position="6"/>
        <end position="26"/>
    </location>
</feature>
<evidence type="ECO:0000256" key="1">
    <source>
        <dbReference type="ARBA" id="ARBA00000085"/>
    </source>
</evidence>
<evidence type="ECO:0000256" key="3">
    <source>
        <dbReference type="ARBA" id="ARBA00022553"/>
    </source>
</evidence>
<dbReference type="InterPro" id="IPR004358">
    <property type="entry name" value="Sig_transdc_His_kin-like_C"/>
</dbReference>
<feature type="transmembrane region" description="Helical" evidence="10">
    <location>
        <begin position="172"/>
        <end position="192"/>
    </location>
</feature>
<evidence type="ECO:0000256" key="10">
    <source>
        <dbReference type="SAM" id="Phobius"/>
    </source>
</evidence>
<keyword evidence="7" id="KW-0067">ATP-binding</keyword>
<evidence type="ECO:0000256" key="6">
    <source>
        <dbReference type="ARBA" id="ARBA00022777"/>
    </source>
</evidence>
<dbReference type="InterPro" id="IPR003594">
    <property type="entry name" value="HATPase_dom"/>
</dbReference>
<keyword evidence="6 12" id="KW-0418">Kinase</keyword>
<evidence type="ECO:0000256" key="9">
    <source>
        <dbReference type="SAM" id="MobiDB-lite"/>
    </source>
</evidence>
<keyword evidence="10" id="KW-1133">Transmembrane helix</keyword>
<feature type="transmembrane region" description="Helical" evidence="10">
    <location>
        <begin position="111"/>
        <end position="130"/>
    </location>
</feature>
<organism evidence="12 13">
    <name type="scientific">Paenibacillus mucilaginosus 3016</name>
    <dbReference type="NCBI Taxonomy" id="1116391"/>
    <lineage>
        <taxon>Bacteria</taxon>
        <taxon>Bacillati</taxon>
        <taxon>Bacillota</taxon>
        <taxon>Bacilli</taxon>
        <taxon>Bacillales</taxon>
        <taxon>Paenibacillaceae</taxon>
        <taxon>Paenibacillus</taxon>
    </lineage>
</organism>
<evidence type="ECO:0000256" key="4">
    <source>
        <dbReference type="ARBA" id="ARBA00022679"/>
    </source>
</evidence>
<keyword evidence="10" id="KW-0472">Membrane</keyword>
<dbReference type="Proteomes" id="UP000007523">
    <property type="component" value="Chromosome"/>
</dbReference>
<name>H6NRF5_9BACL</name>
<sequence length="489" mass="55480">MGQVNPSSVIVLFFIQLFTGSIILFVDAKRESNRWLAANLFLTCLWDLSFIFRDTLIPYLQANALASPALIAFLFEAAKGFEFTGEILNPYTGLLFAVVYAGAATRRVKRLLYVILLIPCAYMAYITPFYPDLRIDYTVMVWWVGAYYLCILILLLLAIIRAPDPVLRGHRILVFCMAIPPMLGDYFFNHLSRALVYNSEQYRLLIVVYSIQFVLFFVFAIRYGIFGIRIQVRKQRLDYTLRALTSGTAMMNHAIKNRLINIEFLAERLKKTMPDEAQPQVLCSLEKIRSETQFLYRMMERIHKQSQEVEIAAVPVGLAELLRDVIRTKEEIMERKGIRLTVRLEPVPEVMADPLHLQEVLHNLLSNALDAVMPGQGHLQVGCRASGKWVLVEVKDNGCGIDKGDLQRIFDPFYSTKRRSDNFGLGLSYSYMVIRKHKGTIEAASEPGRGTAFTVKLPLGRSPLRMRHTSSPAHGTAAGSLHTHQGLPD</sequence>
<keyword evidence="5" id="KW-0547">Nucleotide-binding</keyword>
<protein>
    <recommendedName>
        <fullName evidence="2">histidine kinase</fullName>
        <ecNumber evidence="2">2.7.13.3</ecNumber>
    </recommendedName>
</protein>
<keyword evidence="8" id="KW-0902">Two-component regulatory system</keyword>
<dbReference type="GO" id="GO:0000155">
    <property type="term" value="F:phosphorelay sensor kinase activity"/>
    <property type="evidence" value="ECO:0007669"/>
    <property type="project" value="TreeGrafter"/>
</dbReference>
<evidence type="ECO:0000313" key="13">
    <source>
        <dbReference type="Proteomes" id="UP000007523"/>
    </source>
</evidence>